<feature type="region of interest" description="Disordered" evidence="1">
    <location>
        <begin position="650"/>
        <end position="676"/>
    </location>
</feature>
<feature type="region of interest" description="Disordered" evidence="1">
    <location>
        <begin position="162"/>
        <end position="200"/>
    </location>
</feature>
<dbReference type="InterPro" id="IPR045167">
    <property type="entry name" value="Hobbit"/>
</dbReference>
<feature type="region of interest" description="Disordered" evidence="1">
    <location>
        <begin position="483"/>
        <end position="528"/>
    </location>
</feature>
<feature type="compositionally biased region" description="Polar residues" evidence="1">
    <location>
        <begin position="165"/>
        <end position="189"/>
    </location>
</feature>
<feature type="non-terminal residue" evidence="2">
    <location>
        <position position="1"/>
    </location>
</feature>
<dbReference type="PANTHER" id="PTHR15678">
    <property type="entry name" value="ANTIGEN MLAA-22-RELATED"/>
    <property type="match status" value="1"/>
</dbReference>
<proteinExistence type="predicted"/>
<name>A0A0V0JCI7_SCHSO</name>
<evidence type="ECO:0000256" key="1">
    <source>
        <dbReference type="SAM" id="MobiDB-lite"/>
    </source>
</evidence>
<protein>
    <submittedName>
        <fullName evidence="2">UPF0378 protein KIAA0100</fullName>
    </submittedName>
</protein>
<organism evidence="2">
    <name type="scientific">Schistocephalus solidus</name>
    <name type="common">Tapeworm</name>
    <dbReference type="NCBI Taxonomy" id="70667"/>
    <lineage>
        <taxon>Eukaryota</taxon>
        <taxon>Metazoa</taxon>
        <taxon>Spiralia</taxon>
        <taxon>Lophotrochozoa</taxon>
        <taxon>Platyhelminthes</taxon>
        <taxon>Cestoda</taxon>
        <taxon>Eucestoda</taxon>
        <taxon>Diphyllobothriidea</taxon>
        <taxon>Diphyllobothriidae</taxon>
        <taxon>Schistocephalus</taxon>
    </lineage>
</organism>
<reference evidence="2" key="1">
    <citation type="submission" date="2016-01" db="EMBL/GenBank/DDBJ databases">
        <title>Reference transcriptome for the parasite Schistocephalus solidus: insights into the molecular evolution of parasitism.</title>
        <authorList>
            <person name="Hebert F.O."/>
            <person name="Grambauer S."/>
            <person name="Barber I."/>
            <person name="Landry C.R."/>
            <person name="Aubin-Horth N."/>
        </authorList>
    </citation>
    <scope>NUCLEOTIDE SEQUENCE</scope>
</reference>
<feature type="compositionally biased region" description="Polar residues" evidence="1">
    <location>
        <begin position="654"/>
        <end position="663"/>
    </location>
</feature>
<dbReference type="PANTHER" id="PTHR15678:SF6">
    <property type="entry name" value="BRIDGE-LIKE LIPID TRANSFER PROTEIN FAMILY MEMBER 2"/>
    <property type="match status" value="1"/>
</dbReference>
<accession>A0A0V0JCI7</accession>
<sequence length="735" mass="80841">LLYVEPQQKERSERNRVGLSLLDEPQLKVAILRDQESLRSMVNYQRQSERELWSMLREVDQKLHGLSTAVRPSAQTSCRFPPPVSTESAGAALLARFDAGELPPALAHDLSNILTFEESINQLKASIVEMNSLLSQSIAYYQQLRVQSQRKRLQFAMTVHEETTNRGLHSPVSSPSRADCSSDTPSAAASLQDAAGSVQPPAEIVRRDEVCFEHAHWRMTENDGQIGLADVELRGYIYARTHRRDDSGSHWCELGWVRVSSLAPNSFYKEVLVPDTSSDHYTGGPVLRIYCTQRPPVGAIAVCEVMEISIAPFVLQVSKHFYNLMMPFFFPDRAPDANTTTGDRTTEDGASGVLPVVPSKVDITPVPNDSALSRAERLPDAADADSSRSFNTTRREKSKKNLPRILPSPISDISHSAYGTGSRFSRFRNRKDRLDVPVSAASPENPPPTGIEIGQADLTVDDVLSNHGEGLGVELVIPQDSSGTAATSLAPSHASFTDKLSRPLSDKAGSVASSSTAADRPRGQFPAPSSAAQEVFASASTVGFGGQSVKAASTAIAPLDAVEVMRKRARSNRSFLYIKIPSFPIRLSYKGDKQKNLADCTRFELNVPMLEFQNQLWTWLDFFNAVKTRVRRQLIKEAIKKKLTPRPRLPFLANSLSGGTSKPNKGAKGSASHSHASYQFSPTHRFSAITASGQPPTLSEEAKRAQQVQEMLLGRHAQQEQPRPRWQFGGVFKKT</sequence>
<feature type="region of interest" description="Disordered" evidence="1">
    <location>
        <begin position="339"/>
        <end position="407"/>
    </location>
</feature>
<gene>
    <name evidence="2" type="ORF">TR113770</name>
</gene>
<evidence type="ECO:0000313" key="2">
    <source>
        <dbReference type="EMBL" id="JAP62836.1"/>
    </source>
</evidence>
<dbReference type="AlphaFoldDB" id="A0A0V0JCI7"/>
<feature type="region of interest" description="Disordered" evidence="1">
    <location>
        <begin position="714"/>
        <end position="735"/>
    </location>
</feature>
<feature type="compositionally biased region" description="Low complexity" evidence="1">
    <location>
        <begin position="666"/>
        <end position="676"/>
    </location>
</feature>
<dbReference type="Pfam" id="PF10344">
    <property type="entry name" value="Hobbit"/>
    <property type="match status" value="1"/>
</dbReference>
<dbReference type="EMBL" id="GEEE01000389">
    <property type="protein sequence ID" value="JAP62836.1"/>
    <property type="molecule type" value="Transcribed_RNA"/>
</dbReference>